<evidence type="ECO:0000313" key="1">
    <source>
        <dbReference type="EnsemblPlants" id="OBART12G18140.1"/>
    </source>
</evidence>
<protein>
    <submittedName>
        <fullName evidence="1">Uncharacterized protein</fullName>
    </submittedName>
</protein>
<reference evidence="1" key="2">
    <citation type="submission" date="2015-03" db="UniProtKB">
        <authorList>
            <consortium name="EnsemblPlants"/>
        </authorList>
    </citation>
    <scope>IDENTIFICATION</scope>
</reference>
<dbReference type="Proteomes" id="UP000026960">
    <property type="component" value="Chromosome 12"/>
</dbReference>
<proteinExistence type="predicted"/>
<accession>A0A0D3HWI2</accession>
<keyword evidence="2" id="KW-1185">Reference proteome</keyword>
<name>A0A0D3HWI2_9ORYZ</name>
<dbReference type="PaxDb" id="65489-OBART12G18140.1"/>
<dbReference type="Gramene" id="OBART12G18140.1">
    <property type="protein sequence ID" value="OBART12G18140.1"/>
    <property type="gene ID" value="OBART12G18140"/>
</dbReference>
<dbReference type="EnsemblPlants" id="OBART12G18140.1">
    <property type="protein sequence ID" value="OBART12G18140.1"/>
    <property type="gene ID" value="OBART12G18140"/>
</dbReference>
<evidence type="ECO:0000313" key="2">
    <source>
        <dbReference type="Proteomes" id="UP000026960"/>
    </source>
</evidence>
<organism evidence="1">
    <name type="scientific">Oryza barthii</name>
    <dbReference type="NCBI Taxonomy" id="65489"/>
    <lineage>
        <taxon>Eukaryota</taxon>
        <taxon>Viridiplantae</taxon>
        <taxon>Streptophyta</taxon>
        <taxon>Embryophyta</taxon>
        <taxon>Tracheophyta</taxon>
        <taxon>Spermatophyta</taxon>
        <taxon>Magnoliopsida</taxon>
        <taxon>Liliopsida</taxon>
        <taxon>Poales</taxon>
        <taxon>Poaceae</taxon>
        <taxon>BOP clade</taxon>
        <taxon>Oryzoideae</taxon>
        <taxon>Oryzeae</taxon>
        <taxon>Oryzinae</taxon>
        <taxon>Oryza</taxon>
    </lineage>
</organism>
<reference evidence="1" key="1">
    <citation type="journal article" date="2009" name="Rice">
        <title>De Novo Next Generation Sequencing of Plant Genomes.</title>
        <authorList>
            <person name="Rounsley S."/>
            <person name="Marri P.R."/>
            <person name="Yu Y."/>
            <person name="He R."/>
            <person name="Sisneros N."/>
            <person name="Goicoechea J.L."/>
            <person name="Lee S.J."/>
            <person name="Angelova A."/>
            <person name="Kudrna D."/>
            <person name="Luo M."/>
            <person name="Affourtit J."/>
            <person name="Desany B."/>
            <person name="Knight J."/>
            <person name="Niazi F."/>
            <person name="Egholm M."/>
            <person name="Wing R.A."/>
        </authorList>
    </citation>
    <scope>NUCLEOTIDE SEQUENCE [LARGE SCALE GENOMIC DNA]</scope>
    <source>
        <strain evidence="1">cv. IRGC 105608</strain>
    </source>
</reference>
<sequence length="204" mass="21939">MPFPPSLVGTALPVSTTFFADRSGCLGATVRGASIRIRIGGHHHQPHHSCGTSPTSDWPPLRWLPLYWSPLAGSCGTPPCPSPRRTIMYHPWMDGAGVARECPLLALSADGVSTGSWRRHNTVTNIATTSVGSHGDKERLLAHSHAAKFWRGQKPSHAHKGAAILHVAIMAESSPHDTLASLPPSVKFCTVHERCVHPVGLRVQ</sequence>
<dbReference type="HOGENOM" id="CLU_1345063_0_0_1"/>
<dbReference type="AlphaFoldDB" id="A0A0D3HWI2"/>